<evidence type="ECO:0000256" key="8">
    <source>
        <dbReference type="HAMAP-Rule" id="MF_01416"/>
    </source>
</evidence>
<gene>
    <name evidence="8" type="primary">atpH</name>
    <name evidence="8" type="synonym">atpD</name>
    <name evidence="9" type="ORF">DCF17_01580</name>
</gene>
<evidence type="ECO:0000256" key="4">
    <source>
        <dbReference type="ARBA" id="ARBA00023065"/>
    </source>
</evidence>
<keyword evidence="8" id="KW-0793">Thylakoid</keyword>
<keyword evidence="7 8" id="KW-0066">ATP synthesis</keyword>
<comment type="function">
    <text evidence="8">This protein is part of the stalk that links CF(0) to CF(1). It either transmits conformational changes from CF(0) to CF(1) or is implicated in proton conduction.</text>
</comment>
<sequence length="186" mass="20019">MNDTTVSSEIAGPYAKALMSVAVDNNAADQVGVEAADLLEVLASSEELRGFLVSPLMSPDAKKGVLRQIAEGKVSDFLLSFLLLLVDRGRVAFLQPILQQYQSLLRDRNNTVLADVVSAVELSDDQQNAIRDRVKTMTEANNVELSVQIDPALIGGLVIKVGSQVIDASLRGQLRRIGMQLATTAQ</sequence>
<reference evidence="10" key="1">
    <citation type="submission" date="2018-04" db="EMBL/GenBank/DDBJ databases">
        <authorList>
            <person name="Cornet L."/>
        </authorList>
    </citation>
    <scope>NUCLEOTIDE SEQUENCE [LARGE SCALE GENOMIC DNA]</scope>
</reference>
<evidence type="ECO:0000256" key="3">
    <source>
        <dbReference type="ARBA" id="ARBA00022781"/>
    </source>
</evidence>
<reference evidence="9 10" key="2">
    <citation type="submission" date="2018-06" db="EMBL/GenBank/DDBJ databases">
        <title>Metagenomic assembly of (sub)arctic Cyanobacteria and their associated microbiome from non-axenic cultures.</title>
        <authorList>
            <person name="Baurain D."/>
        </authorList>
    </citation>
    <scope>NUCLEOTIDE SEQUENCE [LARGE SCALE GENOMIC DNA]</scope>
    <source>
        <strain evidence="9">ULC041bin1</strain>
    </source>
</reference>
<dbReference type="InterPro" id="IPR026015">
    <property type="entry name" value="ATP_synth_OSCP/delta_N_sf"/>
</dbReference>
<dbReference type="Proteomes" id="UP000249081">
    <property type="component" value="Unassembled WGS sequence"/>
</dbReference>
<comment type="subcellular location">
    <subcellularLocation>
        <location evidence="8">Cellular thylakoid membrane</location>
        <topology evidence="8">Peripheral membrane protein</topology>
    </subcellularLocation>
    <subcellularLocation>
        <location evidence="1">Membrane</location>
    </subcellularLocation>
</comment>
<dbReference type="HAMAP" id="MF_01416">
    <property type="entry name" value="ATP_synth_delta_bact"/>
    <property type="match status" value="1"/>
</dbReference>
<evidence type="ECO:0000256" key="6">
    <source>
        <dbReference type="ARBA" id="ARBA00023196"/>
    </source>
</evidence>
<dbReference type="Gene3D" id="1.10.520.20">
    <property type="entry name" value="N-terminal domain of the delta subunit of the F1F0-ATP synthase"/>
    <property type="match status" value="1"/>
</dbReference>
<proteinExistence type="inferred from homology"/>
<keyword evidence="6 8" id="KW-0139">CF(1)</keyword>
<evidence type="ECO:0000256" key="2">
    <source>
        <dbReference type="ARBA" id="ARBA00022448"/>
    </source>
</evidence>
<dbReference type="SUPFAM" id="SSF47928">
    <property type="entry name" value="N-terminal domain of the delta subunit of the F1F0-ATP synthase"/>
    <property type="match status" value="1"/>
</dbReference>
<organism evidence="9 10">
    <name type="scientific">Shackletoniella antarctica</name>
    <dbReference type="NCBI Taxonomy" id="268115"/>
    <lineage>
        <taxon>Bacteria</taxon>
        <taxon>Bacillati</taxon>
        <taxon>Cyanobacteriota</taxon>
        <taxon>Cyanophyceae</taxon>
        <taxon>Oculatellales</taxon>
        <taxon>Oculatellaceae</taxon>
        <taxon>Shackletoniella</taxon>
    </lineage>
</organism>
<dbReference type="PANTHER" id="PTHR11910">
    <property type="entry name" value="ATP SYNTHASE DELTA CHAIN"/>
    <property type="match status" value="1"/>
</dbReference>
<dbReference type="GO" id="GO:0031676">
    <property type="term" value="C:plasma membrane-derived thylakoid membrane"/>
    <property type="evidence" value="ECO:0007669"/>
    <property type="project" value="UniProtKB-SubCell"/>
</dbReference>
<keyword evidence="5 8" id="KW-0472">Membrane</keyword>
<dbReference type="PRINTS" id="PR00125">
    <property type="entry name" value="ATPASEDELTA"/>
</dbReference>
<dbReference type="InterPro" id="IPR000711">
    <property type="entry name" value="ATPase_OSCP/dsu"/>
</dbReference>
<dbReference type="AlphaFoldDB" id="A0A2W4WU58"/>
<name>A0A2W4WU58_9CYAN</name>
<evidence type="ECO:0000313" key="9">
    <source>
        <dbReference type="EMBL" id="PZO45419.1"/>
    </source>
</evidence>
<dbReference type="GO" id="GO:0045259">
    <property type="term" value="C:proton-transporting ATP synthase complex"/>
    <property type="evidence" value="ECO:0007669"/>
    <property type="project" value="UniProtKB-KW"/>
</dbReference>
<evidence type="ECO:0000256" key="7">
    <source>
        <dbReference type="ARBA" id="ARBA00023310"/>
    </source>
</evidence>
<dbReference type="Pfam" id="PF00213">
    <property type="entry name" value="OSCP"/>
    <property type="match status" value="1"/>
</dbReference>
<dbReference type="InterPro" id="IPR020781">
    <property type="entry name" value="ATPase_OSCP/d_CS"/>
</dbReference>
<evidence type="ECO:0000313" key="10">
    <source>
        <dbReference type="Proteomes" id="UP000249081"/>
    </source>
</evidence>
<protein>
    <recommendedName>
        <fullName evidence="8">ATP synthase subunit delta</fullName>
    </recommendedName>
    <alternativeName>
        <fullName evidence="8">ATP synthase F(1) sector subunit delta</fullName>
    </alternativeName>
    <alternativeName>
        <fullName evidence="8">F-type ATPase subunit delta</fullName>
        <shortName evidence="8">F-ATPase subunit delta</shortName>
    </alternativeName>
</protein>
<keyword evidence="3 8" id="KW-0375">Hydrogen ion transport</keyword>
<dbReference type="NCBIfam" id="TIGR01145">
    <property type="entry name" value="ATP_synt_delta"/>
    <property type="match status" value="1"/>
</dbReference>
<dbReference type="EMBL" id="QBMN01000006">
    <property type="protein sequence ID" value="PZO45419.1"/>
    <property type="molecule type" value="Genomic_DNA"/>
</dbReference>
<comment type="caution">
    <text evidence="9">The sequence shown here is derived from an EMBL/GenBank/DDBJ whole genome shotgun (WGS) entry which is preliminary data.</text>
</comment>
<dbReference type="PROSITE" id="PS00389">
    <property type="entry name" value="ATPASE_DELTA"/>
    <property type="match status" value="1"/>
</dbReference>
<comment type="similarity">
    <text evidence="8">Belongs to the ATPase delta chain family.</text>
</comment>
<keyword evidence="4 8" id="KW-0406">Ion transport</keyword>
<evidence type="ECO:0000256" key="5">
    <source>
        <dbReference type="ARBA" id="ARBA00023136"/>
    </source>
</evidence>
<comment type="function">
    <text evidence="8">F(1)F(0) ATP synthase produces ATP from ADP in the presence of a proton or sodium gradient. F-type ATPases consist of two structural domains, F(1) containing the extramembraneous catalytic core and F(0) containing the membrane proton channel, linked together by a central stalk and a peripheral stalk. During catalysis, ATP synthesis in the catalytic domain of F(1) is coupled via a rotary mechanism of the central stalk subunits to proton translocation.</text>
</comment>
<dbReference type="GO" id="GO:0046933">
    <property type="term" value="F:proton-transporting ATP synthase activity, rotational mechanism"/>
    <property type="evidence" value="ECO:0007669"/>
    <property type="project" value="UniProtKB-UniRule"/>
</dbReference>
<evidence type="ECO:0000256" key="1">
    <source>
        <dbReference type="ARBA" id="ARBA00004370"/>
    </source>
</evidence>
<keyword evidence="2 8" id="KW-0813">Transport</keyword>
<accession>A0A2W4WU58</accession>